<dbReference type="EMBL" id="FOFV01000022">
    <property type="protein sequence ID" value="SES32615.1"/>
    <property type="molecule type" value="Genomic_DNA"/>
</dbReference>
<dbReference type="PIRSF" id="PIRSF000707">
    <property type="entry name" value="Hygromycin-B_kinase"/>
    <property type="match status" value="1"/>
</dbReference>
<dbReference type="SUPFAM" id="SSF56112">
    <property type="entry name" value="Protein kinase-like (PK-like)"/>
    <property type="match status" value="1"/>
</dbReference>
<dbReference type="GO" id="GO:0016301">
    <property type="term" value="F:kinase activity"/>
    <property type="evidence" value="ECO:0007669"/>
    <property type="project" value="UniProtKB-KW"/>
</dbReference>
<dbReference type="PANTHER" id="PTHR21310:SF15">
    <property type="entry name" value="AMINOGLYCOSIDE PHOSPHOTRANSFERASE DOMAIN-CONTAINING PROTEIN"/>
    <property type="match status" value="1"/>
</dbReference>
<organism evidence="2 3">
    <name type="scientific">Lentzea albida</name>
    <dbReference type="NCBI Taxonomy" id="65499"/>
    <lineage>
        <taxon>Bacteria</taxon>
        <taxon>Bacillati</taxon>
        <taxon>Actinomycetota</taxon>
        <taxon>Actinomycetes</taxon>
        <taxon>Pseudonocardiales</taxon>
        <taxon>Pseudonocardiaceae</taxon>
        <taxon>Lentzea</taxon>
    </lineage>
</organism>
<reference evidence="3" key="1">
    <citation type="submission" date="2016-10" db="EMBL/GenBank/DDBJ databases">
        <authorList>
            <person name="Varghese N."/>
            <person name="Submissions S."/>
        </authorList>
    </citation>
    <scope>NUCLEOTIDE SEQUENCE [LARGE SCALE GENOMIC DNA]</scope>
    <source>
        <strain evidence="3">DSM 44437</strain>
    </source>
</reference>
<proteinExistence type="predicted"/>
<evidence type="ECO:0000313" key="2">
    <source>
        <dbReference type="EMBL" id="SES32615.1"/>
    </source>
</evidence>
<protein>
    <submittedName>
        <fullName evidence="2">Predicted kinase, aminoglycoside phosphotransferase (APT) family</fullName>
    </submittedName>
</protein>
<accession>A0A1H9WFK5</accession>
<sequence length="318" mass="34509">MHNEHRLELDDDTMRRVLSEAGVDPVTATGWVELTEGTYNTAYRIRRAGGPGLVLKVAPHPDAPGLTHERGLMRTETAFYRAAGGRAPVPEVVHADFGRTTVPADLLLMTEIQGDTLAARAATTTPAEAAALRTGLGRVVAGLHEVTGTGYGYPQLGLARTWREAFLSMVDGVLADAARFAVALPVDDVAGRMRSHAALLDEVSRPVLVHFDLWDGNVLVHDGRVTGLIDGERAFWGDPLAEFVSLALFDDIERDRAFLSGYGAGPFTRSARLRLAMYRSYLYLVMLVEGTPRGYSGPGHQQQVELVRKHLCAELGAL</sequence>
<dbReference type="Gene3D" id="3.90.1200.10">
    <property type="match status" value="1"/>
</dbReference>
<dbReference type="Proteomes" id="UP000199503">
    <property type="component" value="Unassembled WGS sequence"/>
</dbReference>
<keyword evidence="3" id="KW-1185">Reference proteome</keyword>
<evidence type="ECO:0000259" key="1">
    <source>
        <dbReference type="Pfam" id="PF01636"/>
    </source>
</evidence>
<gene>
    <name evidence="2" type="ORF">SAMN04488000_12244</name>
</gene>
<name>A0A1H9WFK5_9PSEU</name>
<evidence type="ECO:0000313" key="3">
    <source>
        <dbReference type="Proteomes" id="UP000199503"/>
    </source>
</evidence>
<dbReference type="InterPro" id="IPR002575">
    <property type="entry name" value="Aminoglycoside_PTrfase"/>
</dbReference>
<keyword evidence="2" id="KW-0808">Transferase</keyword>
<feature type="domain" description="Aminoglycoside phosphotransferase" evidence="1">
    <location>
        <begin position="33"/>
        <end position="271"/>
    </location>
</feature>
<dbReference type="InterPro" id="IPR011009">
    <property type="entry name" value="Kinase-like_dom_sf"/>
</dbReference>
<dbReference type="InterPro" id="IPR051678">
    <property type="entry name" value="AGP_Transferase"/>
</dbReference>
<keyword evidence="2" id="KW-0418">Kinase</keyword>
<dbReference type="AlphaFoldDB" id="A0A1H9WFK5"/>
<dbReference type="STRING" id="65499.SAMN04488000_12244"/>
<dbReference type="Pfam" id="PF01636">
    <property type="entry name" value="APH"/>
    <property type="match status" value="1"/>
</dbReference>
<dbReference type="RefSeq" id="WP_245786593.1">
    <property type="nucleotide sequence ID" value="NZ_FOFV01000022.1"/>
</dbReference>
<dbReference type="InterPro" id="IPR016259">
    <property type="entry name" value="Hygromycin-B_Kinase"/>
</dbReference>
<dbReference type="PANTHER" id="PTHR21310">
    <property type="entry name" value="AMINOGLYCOSIDE PHOSPHOTRANSFERASE-RELATED-RELATED"/>
    <property type="match status" value="1"/>
</dbReference>